<dbReference type="Proteomes" id="UP000184121">
    <property type="component" value="Unassembled WGS sequence"/>
</dbReference>
<accession>A0A1M7MJZ4</accession>
<keyword evidence="2" id="KW-1185">Reference proteome</keyword>
<evidence type="ECO:0000313" key="2">
    <source>
        <dbReference type="Proteomes" id="UP000184121"/>
    </source>
</evidence>
<dbReference type="AlphaFoldDB" id="A0A1M7MJZ4"/>
<evidence type="ECO:0000313" key="1">
    <source>
        <dbReference type="EMBL" id="SHM90747.1"/>
    </source>
</evidence>
<protein>
    <submittedName>
        <fullName evidence="1">Uncharacterized protein</fullName>
    </submittedName>
</protein>
<organism evidence="1 2">
    <name type="scientific">Flavobacterium saccharophilum</name>
    <dbReference type="NCBI Taxonomy" id="29534"/>
    <lineage>
        <taxon>Bacteria</taxon>
        <taxon>Pseudomonadati</taxon>
        <taxon>Bacteroidota</taxon>
        <taxon>Flavobacteriia</taxon>
        <taxon>Flavobacteriales</taxon>
        <taxon>Flavobacteriaceae</taxon>
        <taxon>Flavobacterium</taxon>
    </lineage>
</organism>
<dbReference type="EMBL" id="FRBY01000008">
    <property type="protein sequence ID" value="SHM90747.1"/>
    <property type="molecule type" value="Genomic_DNA"/>
</dbReference>
<gene>
    <name evidence="1" type="ORF">SAMN05444366_4520</name>
</gene>
<proteinExistence type="predicted"/>
<name>A0A1M7MJZ4_9FLAO</name>
<sequence>MLKMNKYQKIKTQVMRTKTTLIKALKFVNNCKFIFSFRKNIFQKNIFSALFCFIILISFERANSLDLILKIDTHRSNKISSLDVYCNSNIPNIALIRPFTDSFKSTITEFSIAFQYKSNNSITT</sequence>
<reference evidence="2" key="1">
    <citation type="submission" date="2016-11" db="EMBL/GenBank/DDBJ databases">
        <authorList>
            <person name="Varghese N."/>
            <person name="Submissions S."/>
        </authorList>
    </citation>
    <scope>NUCLEOTIDE SEQUENCE [LARGE SCALE GENOMIC DNA]</scope>
    <source>
        <strain evidence="2">DSM 1811</strain>
    </source>
</reference>